<dbReference type="HOGENOM" id="CLU_2708744_0_0_1"/>
<protein>
    <submittedName>
        <fullName evidence="1">Uncharacterized protein</fullName>
    </submittedName>
</protein>
<sequence>MKDVLSSHNLFSLVNYFSVCRSLGFNFNFLHFGSNTRGSARQVNLSQEEYLLFLPSFDQNCTKFLQVIETIPV</sequence>
<dbReference type="Proteomes" id="UP000006038">
    <property type="component" value="Chromosome 11"/>
</dbReference>
<name>J3N8I7_ORYBR</name>
<dbReference type="AlphaFoldDB" id="J3N8I7"/>
<reference evidence="1" key="1">
    <citation type="journal article" date="2013" name="Nat. Commun.">
        <title>Whole-genome sequencing of Oryza brachyantha reveals mechanisms underlying Oryza genome evolution.</title>
        <authorList>
            <person name="Chen J."/>
            <person name="Huang Q."/>
            <person name="Gao D."/>
            <person name="Wang J."/>
            <person name="Lang Y."/>
            <person name="Liu T."/>
            <person name="Li B."/>
            <person name="Bai Z."/>
            <person name="Luis Goicoechea J."/>
            <person name="Liang C."/>
            <person name="Chen C."/>
            <person name="Zhang W."/>
            <person name="Sun S."/>
            <person name="Liao Y."/>
            <person name="Zhang X."/>
            <person name="Yang L."/>
            <person name="Song C."/>
            <person name="Wang M."/>
            <person name="Shi J."/>
            <person name="Liu G."/>
            <person name="Liu J."/>
            <person name="Zhou H."/>
            <person name="Zhou W."/>
            <person name="Yu Q."/>
            <person name="An N."/>
            <person name="Chen Y."/>
            <person name="Cai Q."/>
            <person name="Wang B."/>
            <person name="Liu B."/>
            <person name="Min J."/>
            <person name="Huang Y."/>
            <person name="Wu H."/>
            <person name="Li Z."/>
            <person name="Zhang Y."/>
            <person name="Yin Y."/>
            <person name="Song W."/>
            <person name="Jiang J."/>
            <person name="Jackson S.A."/>
            <person name="Wing R.A."/>
            <person name="Wang J."/>
            <person name="Chen M."/>
        </authorList>
    </citation>
    <scope>NUCLEOTIDE SEQUENCE [LARGE SCALE GENOMIC DNA]</scope>
    <source>
        <strain evidence="1">cv. IRGC 101232</strain>
    </source>
</reference>
<accession>J3N8I7</accession>
<evidence type="ECO:0000313" key="2">
    <source>
        <dbReference type="Proteomes" id="UP000006038"/>
    </source>
</evidence>
<keyword evidence="2" id="KW-1185">Reference proteome</keyword>
<dbReference type="EnsemblPlants" id="OB11G21230.1">
    <property type="protein sequence ID" value="OB11G21230.1"/>
    <property type="gene ID" value="OB11G21230"/>
</dbReference>
<organism evidence="1">
    <name type="scientific">Oryza brachyantha</name>
    <name type="common">malo sina</name>
    <dbReference type="NCBI Taxonomy" id="4533"/>
    <lineage>
        <taxon>Eukaryota</taxon>
        <taxon>Viridiplantae</taxon>
        <taxon>Streptophyta</taxon>
        <taxon>Embryophyta</taxon>
        <taxon>Tracheophyta</taxon>
        <taxon>Spermatophyta</taxon>
        <taxon>Magnoliopsida</taxon>
        <taxon>Liliopsida</taxon>
        <taxon>Poales</taxon>
        <taxon>Poaceae</taxon>
        <taxon>BOP clade</taxon>
        <taxon>Oryzoideae</taxon>
        <taxon>Oryzeae</taxon>
        <taxon>Oryzinae</taxon>
        <taxon>Oryza</taxon>
    </lineage>
</organism>
<reference evidence="1" key="2">
    <citation type="submission" date="2013-04" db="UniProtKB">
        <authorList>
            <consortium name="EnsemblPlants"/>
        </authorList>
    </citation>
    <scope>IDENTIFICATION</scope>
</reference>
<proteinExistence type="predicted"/>
<dbReference type="Gramene" id="OB11G21230.1">
    <property type="protein sequence ID" value="OB11G21230.1"/>
    <property type="gene ID" value="OB11G21230"/>
</dbReference>
<evidence type="ECO:0000313" key="1">
    <source>
        <dbReference type="EnsemblPlants" id="OB11G21230.1"/>
    </source>
</evidence>